<evidence type="ECO:0000313" key="2">
    <source>
        <dbReference type="Proteomes" id="UP001358586"/>
    </source>
</evidence>
<organism evidence="1 2">
    <name type="scientific">Gossypium arboreum</name>
    <name type="common">Tree cotton</name>
    <name type="synonym">Gossypium nanking</name>
    <dbReference type="NCBI Taxonomy" id="29729"/>
    <lineage>
        <taxon>Eukaryota</taxon>
        <taxon>Viridiplantae</taxon>
        <taxon>Streptophyta</taxon>
        <taxon>Embryophyta</taxon>
        <taxon>Tracheophyta</taxon>
        <taxon>Spermatophyta</taxon>
        <taxon>Magnoliopsida</taxon>
        <taxon>eudicotyledons</taxon>
        <taxon>Gunneridae</taxon>
        <taxon>Pentapetalae</taxon>
        <taxon>rosids</taxon>
        <taxon>malvids</taxon>
        <taxon>Malvales</taxon>
        <taxon>Malvaceae</taxon>
        <taxon>Malvoideae</taxon>
        <taxon>Gossypium</taxon>
    </lineage>
</organism>
<dbReference type="EMBL" id="JARKNE010000004">
    <property type="protein sequence ID" value="KAK5836014.1"/>
    <property type="molecule type" value="Genomic_DNA"/>
</dbReference>
<dbReference type="Proteomes" id="UP001358586">
    <property type="component" value="Chromosome 4"/>
</dbReference>
<reference evidence="1 2" key="1">
    <citation type="submission" date="2023-03" db="EMBL/GenBank/DDBJ databases">
        <title>WGS of Gossypium arboreum.</title>
        <authorList>
            <person name="Yu D."/>
        </authorList>
    </citation>
    <scope>NUCLEOTIDE SEQUENCE [LARGE SCALE GENOMIC DNA]</scope>
    <source>
        <tissue evidence="1">Leaf</tissue>
    </source>
</reference>
<sequence length="123" mass="14123">MGYDPNDIYYDGFRRQTSSRGVARLPRTWVVQETVVKVSLPTSGNNNPEVGMEALTRLVREMQEEVFKARIKAYGETLQAKRLECSTKRDSPLKQEPRSVKGVKTRPNFLTCECCKRRHLGEC</sequence>
<accession>A0ABR0QAF7</accession>
<comment type="caution">
    <text evidence="1">The sequence shown here is derived from an EMBL/GenBank/DDBJ whole genome shotgun (WGS) entry which is preliminary data.</text>
</comment>
<proteinExistence type="predicted"/>
<keyword evidence="2" id="KW-1185">Reference proteome</keyword>
<name>A0ABR0QAF7_GOSAR</name>
<protein>
    <submittedName>
        <fullName evidence="1">Uncharacterized protein</fullName>
    </submittedName>
</protein>
<evidence type="ECO:0000313" key="1">
    <source>
        <dbReference type="EMBL" id="KAK5836014.1"/>
    </source>
</evidence>
<gene>
    <name evidence="1" type="ORF">PVK06_011751</name>
</gene>